<dbReference type="Proteomes" id="UP001183226">
    <property type="component" value="Unassembled WGS sequence"/>
</dbReference>
<accession>A0ABU2KY79</accession>
<sequence length="68" mass="7486">MAWNNGHTWAPLMLEARARRLQRTAMTTAIADAEPVDEIVVGAVRHALTHPGLHACRRLGRGGPGHRR</sequence>
<dbReference type="RefSeq" id="WP_311546760.1">
    <property type="nucleotide sequence ID" value="NZ_JAVREK010000023.1"/>
</dbReference>
<organism evidence="1 2">
    <name type="scientific">Streptomonospora wellingtoniae</name>
    <dbReference type="NCBI Taxonomy" id="3075544"/>
    <lineage>
        <taxon>Bacteria</taxon>
        <taxon>Bacillati</taxon>
        <taxon>Actinomycetota</taxon>
        <taxon>Actinomycetes</taxon>
        <taxon>Streptosporangiales</taxon>
        <taxon>Nocardiopsidaceae</taxon>
        <taxon>Streptomonospora</taxon>
    </lineage>
</organism>
<comment type="caution">
    <text evidence="1">The sequence shown here is derived from an EMBL/GenBank/DDBJ whole genome shotgun (WGS) entry which is preliminary data.</text>
</comment>
<evidence type="ECO:0000313" key="2">
    <source>
        <dbReference type="Proteomes" id="UP001183226"/>
    </source>
</evidence>
<keyword evidence="2" id="KW-1185">Reference proteome</keyword>
<evidence type="ECO:0000313" key="1">
    <source>
        <dbReference type="EMBL" id="MDT0304262.1"/>
    </source>
</evidence>
<protein>
    <submittedName>
        <fullName evidence="1">Uncharacterized protein</fullName>
    </submittedName>
</protein>
<dbReference type="EMBL" id="JAVREK010000023">
    <property type="protein sequence ID" value="MDT0304262.1"/>
    <property type="molecule type" value="Genomic_DNA"/>
</dbReference>
<gene>
    <name evidence="1" type="ORF">RM446_19255</name>
</gene>
<name>A0ABU2KY79_9ACTN</name>
<proteinExistence type="predicted"/>
<reference evidence="2" key="1">
    <citation type="submission" date="2023-07" db="EMBL/GenBank/DDBJ databases">
        <title>30 novel species of actinomycetes from the DSMZ collection.</title>
        <authorList>
            <person name="Nouioui I."/>
        </authorList>
    </citation>
    <scope>NUCLEOTIDE SEQUENCE [LARGE SCALE GENOMIC DNA]</scope>
    <source>
        <strain evidence="2">DSM 45055</strain>
    </source>
</reference>